<reference evidence="1" key="1">
    <citation type="submission" date="2023-11" db="EMBL/GenBank/DDBJ databases">
        <authorList>
            <person name="Poullet M."/>
        </authorList>
    </citation>
    <scope>NUCLEOTIDE SEQUENCE</scope>
    <source>
        <strain evidence="1">E1834</strain>
    </source>
</reference>
<name>A0ACB0YQJ0_MELEN</name>
<proteinExistence type="predicted"/>
<organism evidence="1 2">
    <name type="scientific">Meloidogyne enterolobii</name>
    <name type="common">Root-knot nematode worm</name>
    <name type="synonym">Meloidogyne mayaguensis</name>
    <dbReference type="NCBI Taxonomy" id="390850"/>
    <lineage>
        <taxon>Eukaryota</taxon>
        <taxon>Metazoa</taxon>
        <taxon>Ecdysozoa</taxon>
        <taxon>Nematoda</taxon>
        <taxon>Chromadorea</taxon>
        <taxon>Rhabditida</taxon>
        <taxon>Tylenchina</taxon>
        <taxon>Tylenchomorpha</taxon>
        <taxon>Tylenchoidea</taxon>
        <taxon>Meloidogynidae</taxon>
        <taxon>Meloidogyninae</taxon>
        <taxon>Meloidogyne</taxon>
    </lineage>
</organism>
<dbReference type="Proteomes" id="UP001497535">
    <property type="component" value="Unassembled WGS sequence"/>
</dbReference>
<sequence length="58" mass="7142">MTVAVKFIYLLFWHFCVFVFLYCPFGIGFLLVLSNFREEICRSMRRLMEFIEILRRLI</sequence>
<keyword evidence="2" id="KW-1185">Reference proteome</keyword>
<evidence type="ECO:0000313" key="2">
    <source>
        <dbReference type="Proteomes" id="UP001497535"/>
    </source>
</evidence>
<accession>A0ACB0YQJ0</accession>
<evidence type="ECO:0000313" key="1">
    <source>
        <dbReference type="EMBL" id="CAK5057755.1"/>
    </source>
</evidence>
<protein>
    <submittedName>
        <fullName evidence="1">Uncharacterized protein</fullName>
    </submittedName>
</protein>
<gene>
    <name evidence="1" type="ORF">MENTE1834_LOCUS15287</name>
</gene>
<dbReference type="EMBL" id="CAVMJV010000016">
    <property type="protein sequence ID" value="CAK5057755.1"/>
    <property type="molecule type" value="Genomic_DNA"/>
</dbReference>
<comment type="caution">
    <text evidence="1">The sequence shown here is derived from an EMBL/GenBank/DDBJ whole genome shotgun (WGS) entry which is preliminary data.</text>
</comment>